<dbReference type="Gene3D" id="3.30.700.10">
    <property type="entry name" value="Glycoprotein, Type 4 Pilin"/>
    <property type="match status" value="1"/>
</dbReference>
<keyword evidence="1" id="KW-1133">Transmembrane helix</keyword>
<dbReference type="EMBL" id="MGAL01000035">
    <property type="protein sequence ID" value="OGK47183.1"/>
    <property type="molecule type" value="Genomic_DNA"/>
</dbReference>
<evidence type="ECO:0000313" key="3">
    <source>
        <dbReference type="Proteomes" id="UP000177141"/>
    </source>
</evidence>
<proteinExistence type="predicted"/>
<organism evidence="2 3">
    <name type="scientific">Candidatus Roizmanbacteria bacterium RIFCSPLOWO2_01_FULL_38_12</name>
    <dbReference type="NCBI Taxonomy" id="1802061"/>
    <lineage>
        <taxon>Bacteria</taxon>
        <taxon>Candidatus Roizmaniibacteriota</taxon>
    </lineage>
</organism>
<gene>
    <name evidence="2" type="ORF">A3A93_04070</name>
</gene>
<dbReference type="NCBIfam" id="TIGR02532">
    <property type="entry name" value="IV_pilin_GFxxxE"/>
    <property type="match status" value="1"/>
</dbReference>
<dbReference type="InterPro" id="IPR045584">
    <property type="entry name" value="Pilin-like"/>
</dbReference>
<keyword evidence="1" id="KW-0472">Membrane</keyword>
<dbReference type="InterPro" id="IPR012902">
    <property type="entry name" value="N_methyl_site"/>
</dbReference>
<dbReference type="SUPFAM" id="SSF54523">
    <property type="entry name" value="Pili subunits"/>
    <property type="match status" value="1"/>
</dbReference>
<dbReference type="AlphaFoldDB" id="A0A1F7IUY9"/>
<dbReference type="STRING" id="1802061.A3A93_04070"/>
<keyword evidence="1" id="KW-0812">Transmembrane</keyword>
<accession>A0A1F7IUY9</accession>
<protein>
    <recommendedName>
        <fullName evidence="4">General secretion pathway GspH domain-containing protein</fullName>
    </recommendedName>
</protein>
<reference evidence="2 3" key="1">
    <citation type="journal article" date="2016" name="Nat. Commun.">
        <title>Thousands of microbial genomes shed light on interconnected biogeochemical processes in an aquifer system.</title>
        <authorList>
            <person name="Anantharaman K."/>
            <person name="Brown C.T."/>
            <person name="Hug L.A."/>
            <person name="Sharon I."/>
            <person name="Castelle C.J."/>
            <person name="Probst A.J."/>
            <person name="Thomas B.C."/>
            <person name="Singh A."/>
            <person name="Wilkins M.J."/>
            <person name="Karaoz U."/>
            <person name="Brodie E.L."/>
            <person name="Williams K.H."/>
            <person name="Hubbard S.S."/>
            <person name="Banfield J.F."/>
        </authorList>
    </citation>
    <scope>NUCLEOTIDE SEQUENCE [LARGE SCALE GENOMIC DNA]</scope>
</reference>
<evidence type="ECO:0008006" key="4">
    <source>
        <dbReference type="Google" id="ProtNLM"/>
    </source>
</evidence>
<dbReference type="Pfam" id="PF07963">
    <property type="entry name" value="N_methyl"/>
    <property type="match status" value="1"/>
</dbReference>
<sequence length="176" mass="19664">MPKLMLKFNQGFTLLEIIIVIALMTILLGAATVSYNSFGDQKRLEQDAEMVRDKISFTRERAVGQDMSPRSDCFRLWGYEITFNTPQTIIIEILCTDASGLFMQETPETTVETIILQNSTIASGNSFQLQTPYGCTNNTCMDTPKTITFQSINGQQCVDITIDQFGKSAIGQPYDC</sequence>
<dbReference type="PROSITE" id="PS00409">
    <property type="entry name" value="PROKAR_NTER_METHYL"/>
    <property type="match status" value="1"/>
</dbReference>
<feature type="transmembrane region" description="Helical" evidence="1">
    <location>
        <begin position="12"/>
        <end position="35"/>
    </location>
</feature>
<evidence type="ECO:0000313" key="2">
    <source>
        <dbReference type="EMBL" id="OGK47183.1"/>
    </source>
</evidence>
<name>A0A1F7IUY9_9BACT</name>
<evidence type="ECO:0000256" key="1">
    <source>
        <dbReference type="SAM" id="Phobius"/>
    </source>
</evidence>
<dbReference type="Proteomes" id="UP000177141">
    <property type="component" value="Unassembled WGS sequence"/>
</dbReference>
<comment type="caution">
    <text evidence="2">The sequence shown here is derived from an EMBL/GenBank/DDBJ whole genome shotgun (WGS) entry which is preliminary data.</text>
</comment>